<keyword evidence="2" id="KW-0560">Oxidoreductase</keyword>
<evidence type="ECO:0000256" key="3">
    <source>
        <dbReference type="SAM" id="MobiDB-lite"/>
    </source>
</evidence>
<dbReference type="InterPro" id="IPR009249">
    <property type="entry name" value="Ferredoxin-dep_bilin_Rdtase"/>
</dbReference>
<reference evidence="4" key="1">
    <citation type="submission" date="2014-11" db="EMBL/GenBank/DDBJ databases">
        <authorList>
            <person name="Otto D Thomas"/>
            <person name="Naeem Raeece"/>
        </authorList>
    </citation>
    <scope>NUCLEOTIDE SEQUENCE</scope>
</reference>
<dbReference type="PANTHER" id="PTHR34557:SF1">
    <property type="entry name" value="PHYTOCHROMOBILIN:FERREDOXIN OXIDOREDUCTASE, CHLOROPLASTIC"/>
    <property type="match status" value="1"/>
</dbReference>
<feature type="region of interest" description="Disordered" evidence="3">
    <location>
        <begin position="1"/>
        <end position="45"/>
    </location>
</feature>
<accession>A0A0G4F608</accession>
<evidence type="ECO:0000313" key="4">
    <source>
        <dbReference type="EMBL" id="CEM07936.1"/>
    </source>
</evidence>
<dbReference type="PANTHER" id="PTHR34557">
    <property type="entry name" value="PHYTOCHROMOBILIN:FERREDOXIN OXIDOREDUCTASE, CHLOROPLASTIC"/>
    <property type="match status" value="1"/>
</dbReference>
<dbReference type="AlphaFoldDB" id="A0A0G4F608"/>
<comment type="similarity">
    <text evidence="1">Belongs to the HY2 family.</text>
</comment>
<dbReference type="GO" id="GO:0010024">
    <property type="term" value="P:phytochromobilin biosynthetic process"/>
    <property type="evidence" value="ECO:0007669"/>
    <property type="project" value="InterPro"/>
</dbReference>
<dbReference type="Gene3D" id="3.40.1500.20">
    <property type="match status" value="1"/>
</dbReference>
<dbReference type="GO" id="GO:0050897">
    <property type="term" value="F:cobalt ion binding"/>
    <property type="evidence" value="ECO:0007669"/>
    <property type="project" value="InterPro"/>
</dbReference>
<dbReference type="VEuPathDB" id="CryptoDB:Cvel_15414"/>
<evidence type="ECO:0000256" key="2">
    <source>
        <dbReference type="ARBA" id="ARBA00023002"/>
    </source>
</evidence>
<evidence type="ECO:0000256" key="1">
    <source>
        <dbReference type="ARBA" id="ARBA00006908"/>
    </source>
</evidence>
<dbReference type="Pfam" id="PF05996">
    <property type="entry name" value="Fe_bilin_red"/>
    <property type="match status" value="2"/>
</dbReference>
<protein>
    <submittedName>
        <fullName evidence="4">Uncharacterized protein</fullName>
    </submittedName>
</protein>
<feature type="region of interest" description="Disordered" evidence="3">
    <location>
        <begin position="341"/>
        <end position="362"/>
    </location>
</feature>
<sequence length="362" mass="40987">MPLRLGGVGHVRLSVGEGGRRDSEETAESEERDGSGGGDLETPLPWRFHPTSTEEAKTYKPFAEWLWSFLNDSLEGVERVALDSELETRTGKGGVRIANACVRSSEFRKIRMTFIDGGGGLQVFHSLFYPHWDLSVDPSFDGAGSALGKEIIDQNQNPSASFCWPAPLFGFDLIKFSEKRVLEVIDVHPLIPTEEYRDRVVDSRFRSVRNRFTESFGERPSERFYDSQSFFSKQMLMGRFNSTSHHDEALWPAFQSYVKEYVKLVKDLQTHRDTVIAGCKEEVETAPPVQSLSQERQQLHDTYSAQHDPAVPVFSSLFGSDWTEEFLFSFRFDLADRTAVSLKTDKKQDNESSASSRGGDER</sequence>
<dbReference type="EMBL" id="CDMZ01000154">
    <property type="protein sequence ID" value="CEM07936.1"/>
    <property type="molecule type" value="Genomic_DNA"/>
</dbReference>
<dbReference type="GO" id="GO:0016636">
    <property type="term" value="F:oxidoreductase activity, acting on the CH-CH group of donors, iron-sulfur protein as acceptor"/>
    <property type="evidence" value="ECO:0007669"/>
    <property type="project" value="InterPro"/>
</dbReference>
<proteinExistence type="inferred from homology"/>
<name>A0A0G4F608_9ALVE</name>
<organism evidence="4">
    <name type="scientific">Chromera velia CCMP2878</name>
    <dbReference type="NCBI Taxonomy" id="1169474"/>
    <lineage>
        <taxon>Eukaryota</taxon>
        <taxon>Sar</taxon>
        <taxon>Alveolata</taxon>
        <taxon>Colpodellida</taxon>
        <taxon>Chromeraceae</taxon>
        <taxon>Chromera</taxon>
    </lineage>
</organism>
<dbReference type="PhylomeDB" id="A0A0G4F608"/>
<gene>
    <name evidence="4" type="ORF">Cvel_15414</name>
</gene>